<feature type="domain" description="YdbS-like PH" evidence="2">
    <location>
        <begin position="75"/>
        <end position="152"/>
    </location>
</feature>
<feature type="domain" description="YdbS-like PH" evidence="2">
    <location>
        <begin position="414"/>
        <end position="482"/>
    </location>
</feature>
<feature type="transmembrane region" description="Helical" evidence="1">
    <location>
        <begin position="396"/>
        <end position="415"/>
    </location>
</feature>
<keyword evidence="1" id="KW-0472">Membrane</keyword>
<feature type="transmembrane region" description="Helical" evidence="1">
    <location>
        <begin position="53"/>
        <end position="78"/>
    </location>
</feature>
<organism evidence="3 4">
    <name type="scientific">Cellvibrio zantedeschiae</name>
    <dbReference type="NCBI Taxonomy" id="1237077"/>
    <lineage>
        <taxon>Bacteria</taxon>
        <taxon>Pseudomonadati</taxon>
        <taxon>Pseudomonadota</taxon>
        <taxon>Gammaproteobacteria</taxon>
        <taxon>Cellvibrionales</taxon>
        <taxon>Cellvibrionaceae</taxon>
        <taxon>Cellvibrio</taxon>
    </lineage>
</organism>
<dbReference type="Proteomes" id="UP000619761">
    <property type="component" value="Unassembled WGS sequence"/>
</dbReference>
<feature type="transmembrane region" description="Helical" evidence="1">
    <location>
        <begin position="23"/>
        <end position="47"/>
    </location>
</feature>
<feature type="transmembrane region" description="Helical" evidence="1">
    <location>
        <begin position="369"/>
        <end position="390"/>
    </location>
</feature>
<keyword evidence="1" id="KW-1133">Transmembrane helix</keyword>
<dbReference type="RefSeq" id="WP_189419430.1">
    <property type="nucleotide sequence ID" value="NZ_BMYZ01000002.1"/>
</dbReference>
<gene>
    <name evidence="3" type="ORF">GCM10011613_26780</name>
</gene>
<name>A0ABQ3B6C2_9GAMM</name>
<evidence type="ECO:0000313" key="4">
    <source>
        <dbReference type="Proteomes" id="UP000619761"/>
    </source>
</evidence>
<keyword evidence="1" id="KW-0812">Transmembrane</keyword>
<reference evidence="4" key="1">
    <citation type="journal article" date="2019" name="Int. J. Syst. Evol. Microbiol.">
        <title>The Global Catalogue of Microorganisms (GCM) 10K type strain sequencing project: providing services to taxonomists for standard genome sequencing and annotation.</title>
        <authorList>
            <consortium name="The Broad Institute Genomics Platform"/>
            <consortium name="The Broad Institute Genome Sequencing Center for Infectious Disease"/>
            <person name="Wu L."/>
            <person name="Ma J."/>
        </authorList>
    </citation>
    <scope>NUCLEOTIDE SEQUENCE [LARGE SCALE GENOMIC DNA]</scope>
    <source>
        <strain evidence="4">KCTC 32239</strain>
    </source>
</reference>
<dbReference type="InterPro" id="IPR005182">
    <property type="entry name" value="YdbS-like_PH"/>
</dbReference>
<evidence type="ECO:0000256" key="1">
    <source>
        <dbReference type="SAM" id="Phobius"/>
    </source>
</evidence>
<feature type="transmembrane region" description="Helical" evidence="1">
    <location>
        <begin position="185"/>
        <end position="206"/>
    </location>
</feature>
<proteinExistence type="predicted"/>
<keyword evidence="4" id="KW-1185">Reference proteome</keyword>
<comment type="caution">
    <text evidence="3">The sequence shown here is derived from an EMBL/GenBank/DDBJ whole genome shotgun (WGS) entry which is preliminary data.</text>
</comment>
<dbReference type="PIRSF" id="PIRSF026631">
    <property type="entry name" value="UCP026631"/>
    <property type="match status" value="1"/>
</dbReference>
<accession>A0ABQ3B6C2</accession>
<dbReference type="PANTHER" id="PTHR34473:SF2">
    <property type="entry name" value="UPF0699 TRANSMEMBRANE PROTEIN YDBT"/>
    <property type="match status" value="1"/>
</dbReference>
<sequence length="502" mass="57733">MDIEQENSSTINKAEWHRVSPIAVFYFLIQNIQHALNFWPMLVGALANQNARVWLFGVGIPVLALLVLSFAFLSYWFFRYQFDADKIQIRSGIFKKRRLTLNFERVQEANLEQAIYFRPFELWTLRLESAGSSKEEIALPGIREALATEIKQRVLFNKQTSSSSEKTAEPESSADFTVKLSVTDLIRYGLMHNTLVYLVAILAPLLTQNDSLWRAIGNFVENMGLRQWAMNYLSSHSIWVDVALLVLLLLSSFIVIYSLSIVLAIIKYWNYTLRVQGERFQYEAGLFNRVACGFRKHKLQTVIIRQSFMAGLLKRYSLEIKQTNEAAVKQGVPMQGFMIPVLDQIQLEGVMKLLGIDDPQWQRTLAIQIFWRTFWVGGVLTFIVALIAAVNQNVSSAWMLLPIPLMGILFWKYWYSTFYSLTENGFAIRRGFLGHSITYIPQIKVQKLSLQQGPLGRLSQYGKLSLWSGATREALDYIDITESKTCHESILKRVAGYRGRWM</sequence>
<dbReference type="Pfam" id="PF03703">
    <property type="entry name" value="bPH_2"/>
    <property type="match status" value="2"/>
</dbReference>
<dbReference type="EMBL" id="BMYZ01000002">
    <property type="protein sequence ID" value="GGY80399.1"/>
    <property type="molecule type" value="Genomic_DNA"/>
</dbReference>
<feature type="transmembrane region" description="Helical" evidence="1">
    <location>
        <begin position="238"/>
        <end position="266"/>
    </location>
</feature>
<evidence type="ECO:0000259" key="2">
    <source>
        <dbReference type="Pfam" id="PF03703"/>
    </source>
</evidence>
<evidence type="ECO:0000313" key="3">
    <source>
        <dbReference type="EMBL" id="GGY80399.1"/>
    </source>
</evidence>
<dbReference type="PANTHER" id="PTHR34473">
    <property type="entry name" value="UPF0699 TRANSMEMBRANE PROTEIN YDBS"/>
    <property type="match status" value="1"/>
</dbReference>
<protein>
    <recommendedName>
        <fullName evidence="2">YdbS-like PH domain-containing protein</fullName>
    </recommendedName>
</protein>
<dbReference type="InterPro" id="IPR014529">
    <property type="entry name" value="UCP026631"/>
</dbReference>